<dbReference type="Proteomes" id="UP000053447">
    <property type="component" value="Unassembled WGS sequence"/>
</dbReference>
<keyword evidence="1" id="KW-0560">Oxidoreductase</keyword>
<comment type="caution">
    <text evidence="3">The sequence shown here is derived from an EMBL/GenBank/DDBJ whole genome shotgun (WGS) entry which is preliminary data.</text>
</comment>
<dbReference type="InterPro" id="IPR012349">
    <property type="entry name" value="Split_barrel_FMN-bd"/>
</dbReference>
<dbReference type="InterPro" id="IPR050268">
    <property type="entry name" value="NADH-dep_flavin_reductase"/>
</dbReference>
<dbReference type="InterPro" id="IPR002563">
    <property type="entry name" value="Flavin_Rdtase-like_dom"/>
</dbReference>
<name>A0A0W4ZRT6_PNEJ7</name>
<dbReference type="GO" id="GO:0042602">
    <property type="term" value="F:riboflavin reductase (NADPH) activity"/>
    <property type="evidence" value="ECO:0007669"/>
    <property type="project" value="TreeGrafter"/>
</dbReference>
<dbReference type="EMBL" id="LFWA01000006">
    <property type="protein sequence ID" value="KTW31081.1"/>
    <property type="molecule type" value="Genomic_DNA"/>
</dbReference>
<evidence type="ECO:0000313" key="3">
    <source>
        <dbReference type="EMBL" id="KTW31081.1"/>
    </source>
</evidence>
<evidence type="ECO:0000256" key="1">
    <source>
        <dbReference type="ARBA" id="ARBA00023002"/>
    </source>
</evidence>
<dbReference type="GO" id="GO:0010181">
    <property type="term" value="F:FMN binding"/>
    <property type="evidence" value="ECO:0007669"/>
    <property type="project" value="InterPro"/>
</dbReference>
<sequence length="235" mass="27144">MSSQFWRKNLQNCISILNVHKEALSKKKNFLYTKKHGFYLDFYRFFKSKTYHYQETNLSNIPDSKVKNNYLCLMRCVVQPVVIITTCDSKTNGLGRAITVSSFASISINPTPIVSFSIKFPSRMVSLLQKSKKFAIHILKSHYDQIKLAQNYAKSDFLSKKNTMSNILETHYRLSLNGLPTLTGTLGILYCTTKKIIRIGDHKIWFATVECVENQDTLHQMSLSYCQGNFRINRN</sequence>
<accession>A0A0W4ZRT6</accession>
<protein>
    <recommendedName>
        <fullName evidence="2">Flavin reductase like domain-containing protein</fullName>
    </recommendedName>
</protein>
<evidence type="ECO:0000313" key="4">
    <source>
        <dbReference type="Proteomes" id="UP000053447"/>
    </source>
</evidence>
<dbReference type="eggNOG" id="ENOG502RYSQ">
    <property type="taxonomic scope" value="Eukaryota"/>
</dbReference>
<gene>
    <name evidence="3" type="ORF">T551_01633</name>
</gene>
<evidence type="ECO:0000259" key="2">
    <source>
        <dbReference type="SMART" id="SM00903"/>
    </source>
</evidence>
<dbReference type="GeneID" id="28940151"/>
<dbReference type="RefSeq" id="XP_018230071.1">
    <property type="nucleotide sequence ID" value="XM_018373896.1"/>
</dbReference>
<dbReference type="PANTHER" id="PTHR30466">
    <property type="entry name" value="FLAVIN REDUCTASE"/>
    <property type="match status" value="1"/>
</dbReference>
<dbReference type="OrthoDB" id="5587740at2759"/>
<dbReference type="AlphaFoldDB" id="A0A0W4ZRT6"/>
<keyword evidence="4" id="KW-1185">Reference proteome</keyword>
<dbReference type="Gene3D" id="2.30.110.10">
    <property type="entry name" value="Electron Transport, Fmn-binding Protein, Chain A"/>
    <property type="match status" value="1"/>
</dbReference>
<dbReference type="SMART" id="SM00903">
    <property type="entry name" value="Flavin_Reduct"/>
    <property type="match status" value="1"/>
</dbReference>
<feature type="domain" description="Flavin reductase like" evidence="2">
    <location>
        <begin position="74"/>
        <end position="232"/>
    </location>
</feature>
<dbReference type="VEuPathDB" id="FungiDB:T551_01633"/>
<reference evidence="4" key="1">
    <citation type="journal article" date="2016" name="Nat. Commun.">
        <title>Genome analysis of three Pneumocystis species reveals adaptation mechanisms to life exclusively in mammalian hosts.</title>
        <authorList>
            <person name="Ma L."/>
            <person name="Chen Z."/>
            <person name="Huang D.W."/>
            <person name="Kutty G."/>
            <person name="Ishihara M."/>
            <person name="Wang H."/>
            <person name="Abouelleil A."/>
            <person name="Bishop L."/>
            <person name="Davey E."/>
            <person name="Deng R."/>
            <person name="Deng X."/>
            <person name="Fan L."/>
            <person name="Fantoni G."/>
            <person name="Fitzgerald M."/>
            <person name="Gogineni E."/>
            <person name="Goldberg J.M."/>
            <person name="Handley G."/>
            <person name="Hu X."/>
            <person name="Huber C."/>
            <person name="Jiao X."/>
            <person name="Jones K."/>
            <person name="Levin J.Z."/>
            <person name="Liu Y."/>
            <person name="Macdonald P."/>
            <person name="Melnikov A."/>
            <person name="Raley C."/>
            <person name="Sassi M."/>
            <person name="Sherman B.T."/>
            <person name="Song X."/>
            <person name="Sykes S."/>
            <person name="Tran B."/>
            <person name="Walsh L."/>
            <person name="Xia Y."/>
            <person name="Yang J."/>
            <person name="Young S."/>
            <person name="Zeng Q."/>
            <person name="Zheng X."/>
            <person name="Stephens R."/>
            <person name="Nusbaum C."/>
            <person name="Birren B.W."/>
            <person name="Azadi P."/>
            <person name="Lempicki R.A."/>
            <person name="Cuomo C.A."/>
            <person name="Kovacs J.A."/>
        </authorList>
    </citation>
    <scope>NUCLEOTIDE SEQUENCE [LARGE SCALE GENOMIC DNA]</scope>
    <source>
        <strain evidence="4">RU7</strain>
    </source>
</reference>
<dbReference type="SUPFAM" id="SSF50475">
    <property type="entry name" value="FMN-binding split barrel"/>
    <property type="match status" value="1"/>
</dbReference>
<dbReference type="STRING" id="1408657.A0A0W4ZRT6"/>
<organism evidence="3 4">
    <name type="scientific">Pneumocystis jirovecii (strain RU7)</name>
    <name type="common">Human pneumocystis pneumonia agent</name>
    <dbReference type="NCBI Taxonomy" id="1408657"/>
    <lineage>
        <taxon>Eukaryota</taxon>
        <taxon>Fungi</taxon>
        <taxon>Dikarya</taxon>
        <taxon>Ascomycota</taxon>
        <taxon>Taphrinomycotina</taxon>
        <taxon>Pneumocystomycetes</taxon>
        <taxon>Pneumocystaceae</taxon>
        <taxon>Pneumocystis</taxon>
    </lineage>
</organism>
<proteinExistence type="predicted"/>
<dbReference type="Pfam" id="PF01613">
    <property type="entry name" value="Flavin_Reduct"/>
    <property type="match status" value="1"/>
</dbReference>
<dbReference type="PANTHER" id="PTHR30466:SF1">
    <property type="entry name" value="FMN REDUCTASE (NADH) RUTF"/>
    <property type="match status" value="1"/>
</dbReference>